<dbReference type="Pfam" id="PF02771">
    <property type="entry name" value="Acyl-CoA_dh_N"/>
    <property type="match status" value="1"/>
</dbReference>
<sequence length="372" mass="39750">MYFHHSEDRQMLADMLGRYLQQRYPFDIRNKISASPEGWSRTHWAELAELGVVGALFGEEAGGFGGTGFDIAAVFEGLGKALVVEPFLGTLIAGQALAKAAGGQDALLAEVLAEVIAGTTLIAFAHEEPQSRYDLHDVETHALPNSEGWALHGRKAVVPQIEAADRILVSARIAGAPGDEAGIGLFLLDKAAAQVRGYPMVDGGRGGELVLDNTPATLVAEDGFPLIEQAIAAGIVALAWEAVAVMDVLKTATLDYLRTRKQFGVPIGKFQALQHRMATVALEIELARSAAISAADALGQDRRTRERAVSAAKYTIGRVGTLVAEEAIQMHGGIGMTWELPLSHYAKRLTMIGHQLGDEDHHLGRFIALGHA</sequence>
<keyword evidence="3" id="KW-0285">Flavoprotein</keyword>
<dbReference type="InterPro" id="IPR037069">
    <property type="entry name" value="AcylCoA_DH/ox_N_sf"/>
</dbReference>
<keyword evidence="4" id="KW-0274">FAD</keyword>
<dbReference type="InterPro" id="IPR036250">
    <property type="entry name" value="AcylCo_DH-like_C"/>
</dbReference>
<evidence type="ECO:0000256" key="4">
    <source>
        <dbReference type="ARBA" id="ARBA00022827"/>
    </source>
</evidence>
<feature type="domain" description="Acyl-CoA dehydrogenase/oxidase C-terminal" evidence="6">
    <location>
        <begin position="222"/>
        <end position="348"/>
    </location>
</feature>
<reference evidence="8 9" key="1">
    <citation type="submission" date="2023-07" db="EMBL/GenBank/DDBJ databases">
        <title>Sorghum-associated microbial communities from plants grown in Nebraska, USA.</title>
        <authorList>
            <person name="Schachtman D."/>
        </authorList>
    </citation>
    <scope>NUCLEOTIDE SEQUENCE [LARGE SCALE GENOMIC DNA]</scope>
    <source>
        <strain evidence="8 9">DS1027</strain>
    </source>
</reference>
<name>A0ABU1MKZ1_9SPHN</name>
<gene>
    <name evidence="8" type="ORF">J2792_001870</name>
</gene>
<keyword evidence="5" id="KW-0560">Oxidoreductase</keyword>
<comment type="caution">
    <text evidence="8">The sequence shown here is derived from an EMBL/GenBank/DDBJ whole genome shotgun (WGS) entry which is preliminary data.</text>
</comment>
<comment type="cofactor">
    <cofactor evidence="1">
        <name>FAD</name>
        <dbReference type="ChEBI" id="CHEBI:57692"/>
    </cofactor>
</comment>
<dbReference type="CDD" id="cd00567">
    <property type="entry name" value="ACAD"/>
    <property type="match status" value="1"/>
</dbReference>
<dbReference type="SUPFAM" id="SSF47203">
    <property type="entry name" value="Acyl-CoA dehydrogenase C-terminal domain-like"/>
    <property type="match status" value="1"/>
</dbReference>
<dbReference type="InterPro" id="IPR009075">
    <property type="entry name" value="AcylCo_DH/oxidase_C"/>
</dbReference>
<dbReference type="Gene3D" id="1.20.140.10">
    <property type="entry name" value="Butyryl-CoA Dehydrogenase, subunit A, domain 3"/>
    <property type="match status" value="1"/>
</dbReference>
<dbReference type="Proteomes" id="UP001184150">
    <property type="component" value="Unassembled WGS sequence"/>
</dbReference>
<dbReference type="InterPro" id="IPR013786">
    <property type="entry name" value="AcylCoA_DH/ox_N"/>
</dbReference>
<evidence type="ECO:0000259" key="6">
    <source>
        <dbReference type="Pfam" id="PF00441"/>
    </source>
</evidence>
<organism evidence="8 9">
    <name type="scientific">Novosphingobium capsulatum</name>
    <dbReference type="NCBI Taxonomy" id="13688"/>
    <lineage>
        <taxon>Bacteria</taxon>
        <taxon>Pseudomonadati</taxon>
        <taxon>Pseudomonadota</taxon>
        <taxon>Alphaproteobacteria</taxon>
        <taxon>Sphingomonadales</taxon>
        <taxon>Sphingomonadaceae</taxon>
        <taxon>Novosphingobium</taxon>
    </lineage>
</organism>
<dbReference type="RefSeq" id="WP_171798699.1">
    <property type="nucleotide sequence ID" value="NZ_JAVDRD010000004.1"/>
</dbReference>
<evidence type="ECO:0000256" key="2">
    <source>
        <dbReference type="ARBA" id="ARBA00009347"/>
    </source>
</evidence>
<evidence type="ECO:0000256" key="5">
    <source>
        <dbReference type="ARBA" id="ARBA00023002"/>
    </source>
</evidence>
<evidence type="ECO:0000313" key="9">
    <source>
        <dbReference type="Proteomes" id="UP001184150"/>
    </source>
</evidence>
<evidence type="ECO:0000256" key="3">
    <source>
        <dbReference type="ARBA" id="ARBA00022630"/>
    </source>
</evidence>
<evidence type="ECO:0000313" key="8">
    <source>
        <dbReference type="EMBL" id="MDR6510998.1"/>
    </source>
</evidence>
<dbReference type="InterPro" id="IPR046373">
    <property type="entry name" value="Acyl-CoA_Oxase/DH_mid-dom_sf"/>
</dbReference>
<dbReference type="Gene3D" id="1.10.540.10">
    <property type="entry name" value="Acyl-CoA dehydrogenase/oxidase, N-terminal domain"/>
    <property type="match status" value="1"/>
</dbReference>
<feature type="domain" description="Acyl-CoA dehydrogenase/oxidase N-terminal" evidence="7">
    <location>
        <begin position="6"/>
        <end position="118"/>
    </location>
</feature>
<dbReference type="Pfam" id="PF00441">
    <property type="entry name" value="Acyl-CoA_dh_1"/>
    <property type="match status" value="1"/>
</dbReference>
<comment type="similarity">
    <text evidence="2">Belongs to the acyl-CoA dehydrogenase family.</text>
</comment>
<dbReference type="PANTHER" id="PTHR43884:SF20">
    <property type="entry name" value="ACYL-COA DEHYDROGENASE FADE28"/>
    <property type="match status" value="1"/>
</dbReference>
<evidence type="ECO:0000256" key="1">
    <source>
        <dbReference type="ARBA" id="ARBA00001974"/>
    </source>
</evidence>
<protein>
    <submittedName>
        <fullName evidence="8">Alkylation response protein AidB-like acyl-CoA dehydrogenase</fullName>
    </submittedName>
</protein>
<keyword evidence="9" id="KW-1185">Reference proteome</keyword>
<dbReference type="SUPFAM" id="SSF56645">
    <property type="entry name" value="Acyl-CoA dehydrogenase NM domain-like"/>
    <property type="match status" value="1"/>
</dbReference>
<dbReference type="PANTHER" id="PTHR43884">
    <property type="entry name" value="ACYL-COA DEHYDROGENASE"/>
    <property type="match status" value="1"/>
</dbReference>
<accession>A0ABU1MKZ1</accession>
<dbReference type="EMBL" id="JAVDRD010000004">
    <property type="protein sequence ID" value="MDR6510998.1"/>
    <property type="molecule type" value="Genomic_DNA"/>
</dbReference>
<dbReference type="Gene3D" id="2.40.110.10">
    <property type="entry name" value="Butyryl-CoA Dehydrogenase, subunit A, domain 2"/>
    <property type="match status" value="1"/>
</dbReference>
<evidence type="ECO:0000259" key="7">
    <source>
        <dbReference type="Pfam" id="PF02771"/>
    </source>
</evidence>
<dbReference type="InterPro" id="IPR009100">
    <property type="entry name" value="AcylCoA_DH/oxidase_NM_dom_sf"/>
</dbReference>
<proteinExistence type="inferred from homology"/>